<accession>A0A177A0Y8</accession>
<dbReference type="AlphaFoldDB" id="A0A177A0Y8"/>
<proteinExistence type="predicted"/>
<reference evidence="2" key="1">
    <citation type="submission" date="2016-03" db="EMBL/GenBank/DDBJ databases">
        <title>Updated assembly of Pseudogymnoascus destructans, the fungus causing white-nose syndrome of bats.</title>
        <authorList>
            <person name="Palmer J.M."/>
            <person name="Drees K.P."/>
            <person name="Foster J.T."/>
            <person name="Lindner D.L."/>
        </authorList>
    </citation>
    <scope>NUCLEOTIDE SEQUENCE [LARGE SCALE GENOMIC DNA]</scope>
    <source>
        <strain evidence="2">20631-21</strain>
    </source>
</reference>
<name>A0A177A0Y8_9PEZI</name>
<dbReference type="GeneID" id="36290897"/>
<feature type="region of interest" description="Disordered" evidence="1">
    <location>
        <begin position="66"/>
        <end position="93"/>
    </location>
</feature>
<evidence type="ECO:0000313" key="2">
    <source>
        <dbReference type="EMBL" id="OAF55818.1"/>
    </source>
</evidence>
<dbReference type="Proteomes" id="UP000077154">
    <property type="component" value="Unassembled WGS sequence"/>
</dbReference>
<protein>
    <submittedName>
        <fullName evidence="2">Uncharacterized protein</fullName>
    </submittedName>
</protein>
<feature type="region of interest" description="Disordered" evidence="1">
    <location>
        <begin position="1"/>
        <end position="42"/>
    </location>
</feature>
<dbReference type="RefSeq" id="XP_024321117.1">
    <property type="nucleotide sequence ID" value="XM_024471417.1"/>
</dbReference>
<feature type="compositionally biased region" description="Acidic residues" evidence="1">
    <location>
        <begin position="74"/>
        <end position="86"/>
    </location>
</feature>
<gene>
    <name evidence="2" type="ORF">VC83_07853</name>
</gene>
<sequence length="93" mass="9924">MSTLDPLVQSLAYSPPPIAEQPPSDVEVSTDISSNHTREPAKGRAHAIPICNPCAWACPDDTGGEYWSGVAAPEDPDPELEPELCEDPGNGRR</sequence>
<evidence type="ECO:0000256" key="1">
    <source>
        <dbReference type="SAM" id="MobiDB-lite"/>
    </source>
</evidence>
<dbReference type="EMBL" id="KV441407">
    <property type="protein sequence ID" value="OAF55818.1"/>
    <property type="molecule type" value="Genomic_DNA"/>
</dbReference>
<organism evidence="2">
    <name type="scientific">Pseudogymnoascus destructans</name>
    <dbReference type="NCBI Taxonomy" id="655981"/>
    <lineage>
        <taxon>Eukaryota</taxon>
        <taxon>Fungi</taxon>
        <taxon>Dikarya</taxon>
        <taxon>Ascomycota</taxon>
        <taxon>Pezizomycotina</taxon>
        <taxon>Leotiomycetes</taxon>
        <taxon>Thelebolales</taxon>
        <taxon>Thelebolaceae</taxon>
        <taxon>Pseudogymnoascus</taxon>
    </lineage>
</organism>